<evidence type="ECO:0000256" key="1">
    <source>
        <dbReference type="ARBA" id="ARBA00000885"/>
    </source>
</evidence>
<comment type="catalytic activity">
    <reaction evidence="1">
        <text>S-ubiquitinyl-[E2 ubiquitin-conjugating enzyme]-L-cysteine + [acceptor protein]-L-lysine = [E2 ubiquitin-conjugating enzyme]-L-cysteine + N(6)-ubiquitinyl-[acceptor protein]-L-lysine.</text>
        <dbReference type="EC" id="2.3.2.26"/>
    </reaction>
</comment>
<evidence type="ECO:0000313" key="9">
    <source>
        <dbReference type="Proteomes" id="UP000187209"/>
    </source>
</evidence>
<evidence type="ECO:0000256" key="2">
    <source>
        <dbReference type="ARBA" id="ARBA00004906"/>
    </source>
</evidence>
<dbReference type="InterPro" id="IPR000569">
    <property type="entry name" value="HECT_dom"/>
</dbReference>
<feature type="domain" description="HECT" evidence="7">
    <location>
        <begin position="573"/>
        <end position="750"/>
    </location>
</feature>
<dbReference type="Pfam" id="PF00632">
    <property type="entry name" value="HECT"/>
    <property type="match status" value="1"/>
</dbReference>
<evidence type="ECO:0000259" key="7">
    <source>
        <dbReference type="PROSITE" id="PS50237"/>
    </source>
</evidence>
<dbReference type="EMBL" id="MPUH01001474">
    <property type="protein sequence ID" value="OMJ67563.1"/>
    <property type="molecule type" value="Genomic_DNA"/>
</dbReference>
<dbReference type="Gene3D" id="3.90.1750.10">
    <property type="entry name" value="Hect, E3 ligase catalytic domains"/>
    <property type="match status" value="1"/>
</dbReference>
<dbReference type="EC" id="2.3.2.26" evidence="3"/>
<proteinExistence type="predicted"/>
<keyword evidence="9" id="KW-1185">Reference proteome</keyword>
<reference evidence="8 9" key="1">
    <citation type="submission" date="2016-11" db="EMBL/GenBank/DDBJ databases">
        <title>The macronuclear genome of Stentor coeruleus: a giant cell with tiny introns.</title>
        <authorList>
            <person name="Slabodnick M."/>
            <person name="Ruby J.G."/>
            <person name="Reiff S.B."/>
            <person name="Swart E.C."/>
            <person name="Gosai S."/>
            <person name="Prabakaran S."/>
            <person name="Witkowska E."/>
            <person name="Larue G.E."/>
            <person name="Fisher S."/>
            <person name="Freeman R.M."/>
            <person name="Gunawardena J."/>
            <person name="Chu W."/>
            <person name="Stover N.A."/>
            <person name="Gregory B.D."/>
            <person name="Nowacki M."/>
            <person name="Derisi J."/>
            <person name="Roy S.W."/>
            <person name="Marshall W.F."/>
            <person name="Sood P."/>
        </authorList>
    </citation>
    <scope>NUCLEOTIDE SEQUENCE [LARGE SCALE GENOMIC DNA]</scope>
    <source>
        <strain evidence="8">WM001</strain>
    </source>
</reference>
<dbReference type="GO" id="GO:0016567">
    <property type="term" value="P:protein ubiquitination"/>
    <property type="evidence" value="ECO:0007669"/>
    <property type="project" value="TreeGrafter"/>
</dbReference>
<dbReference type="InterPro" id="IPR050409">
    <property type="entry name" value="E3_ubiq-protein_ligase"/>
</dbReference>
<accession>A0A1R2ASQ1</accession>
<dbReference type="SUPFAM" id="SSF56204">
    <property type="entry name" value="Hect, E3 ligase catalytic domain"/>
    <property type="match status" value="1"/>
</dbReference>
<evidence type="ECO:0000256" key="3">
    <source>
        <dbReference type="ARBA" id="ARBA00012485"/>
    </source>
</evidence>
<gene>
    <name evidence="8" type="ORF">SteCoe_35234</name>
</gene>
<name>A0A1R2ASQ1_9CILI</name>
<protein>
    <recommendedName>
        <fullName evidence="3">HECT-type E3 ubiquitin transferase</fullName>
        <ecNumber evidence="3">2.3.2.26</ecNumber>
    </recommendedName>
</protein>
<evidence type="ECO:0000256" key="6">
    <source>
        <dbReference type="PROSITE-ProRule" id="PRU00104"/>
    </source>
</evidence>
<dbReference type="InterPro" id="IPR035983">
    <property type="entry name" value="Hect_E3_ubiquitin_ligase"/>
</dbReference>
<dbReference type="AlphaFoldDB" id="A0A1R2ASQ1"/>
<evidence type="ECO:0000313" key="8">
    <source>
        <dbReference type="EMBL" id="OMJ67563.1"/>
    </source>
</evidence>
<sequence length="750" mass="87305">MFMAKNAIDKIKLFLYALDDILNDISPQASFYSFQGDIFIRPKASLFRKLVLKYISKIHVVFIEDQEKVLVNNENTEFYINPSLSYDKMLLSRGDIIGTLCQMIISLEVASPQIFNVIYKPQDDLPYTSYLEQLQFISQSPLIAKFFNILKEIYCISESFHINLELVSSCPTKIIIGKSSNSFRKITLRPGFFLRCSFLLLGEYLRLKINKPRPMNSLMLSGSMLNKRIWNSFYLKYVMKNDIMMPFNKSKYFVNKKIVIKTTSVSQKIMPKMLITFFYKDFPVYHIFAGRDETFEKSSRPKYSTFCMLELKSSYIPMVKASNIRKIMTSPEKFQRTIIREKTELSFYIISDTKKDIVAKVNTIKIVKIDLEELNIGPIFENLKIFKAKLQLKHYGNYFFYNKKDLITSDFLICRIQQSDPTKCSLTYNKFTSFFELELKDLDDKKFLTFSQGKTYEENSFTLNSQIYNLTITDDHSANIQIQSKIRSNTIEFKFDIPLDSIQCIFSVSIDSVLVKNSPYVLKISDNLDQRFRKYVNLCSQNPGFISETTINLERSKFIESLKNAFPKGNYCRGNFYILYKGEAGIDAGGLLRDFYDSLGVEGMNEKNKLFEQQNNLYRIHPKSNHKYLKVYGSALANAIIHKNKVPKLLCDSLLRIMLNLPLNESSLEAQNPKLYENFKVLRTYTNEELESLCLNFTVMANKKSIPLCKGGEKLYLNQKNLEKYISLMIDWELKGYASKSIDKFIKGFF</sequence>
<organism evidence="8 9">
    <name type="scientific">Stentor coeruleus</name>
    <dbReference type="NCBI Taxonomy" id="5963"/>
    <lineage>
        <taxon>Eukaryota</taxon>
        <taxon>Sar</taxon>
        <taxon>Alveolata</taxon>
        <taxon>Ciliophora</taxon>
        <taxon>Postciliodesmatophora</taxon>
        <taxon>Heterotrichea</taxon>
        <taxon>Heterotrichida</taxon>
        <taxon>Stentoridae</taxon>
        <taxon>Stentor</taxon>
    </lineage>
</organism>
<dbReference type="GO" id="GO:0061630">
    <property type="term" value="F:ubiquitin protein ligase activity"/>
    <property type="evidence" value="ECO:0007669"/>
    <property type="project" value="UniProtKB-EC"/>
</dbReference>
<dbReference type="Gene3D" id="3.30.2160.10">
    <property type="entry name" value="Hect, E3 ligase catalytic domain"/>
    <property type="match status" value="1"/>
</dbReference>
<dbReference type="GO" id="GO:0006511">
    <property type="term" value="P:ubiquitin-dependent protein catabolic process"/>
    <property type="evidence" value="ECO:0007669"/>
    <property type="project" value="TreeGrafter"/>
</dbReference>
<keyword evidence="4" id="KW-0808">Transferase</keyword>
<dbReference type="PANTHER" id="PTHR11254">
    <property type="entry name" value="HECT DOMAIN UBIQUITIN-PROTEIN LIGASE"/>
    <property type="match status" value="1"/>
</dbReference>
<dbReference type="PANTHER" id="PTHR11254:SF440">
    <property type="entry name" value="E3 UBIQUITIN-PROTEIN LIGASE NEDD-4"/>
    <property type="match status" value="1"/>
</dbReference>
<evidence type="ECO:0000256" key="5">
    <source>
        <dbReference type="ARBA" id="ARBA00022786"/>
    </source>
</evidence>
<dbReference type="GO" id="GO:0005737">
    <property type="term" value="C:cytoplasm"/>
    <property type="evidence" value="ECO:0007669"/>
    <property type="project" value="TreeGrafter"/>
</dbReference>
<keyword evidence="5 6" id="KW-0833">Ubl conjugation pathway</keyword>
<comment type="pathway">
    <text evidence="2">Protein modification; protein ubiquitination.</text>
</comment>
<dbReference type="PROSITE" id="PS50237">
    <property type="entry name" value="HECT"/>
    <property type="match status" value="1"/>
</dbReference>
<dbReference type="OrthoDB" id="8068875at2759"/>
<dbReference type="Proteomes" id="UP000187209">
    <property type="component" value="Unassembled WGS sequence"/>
</dbReference>
<comment type="caution">
    <text evidence="6">Lacks conserved residue(s) required for the propagation of feature annotation.</text>
</comment>
<evidence type="ECO:0000256" key="4">
    <source>
        <dbReference type="ARBA" id="ARBA00022679"/>
    </source>
</evidence>
<comment type="caution">
    <text evidence="8">The sequence shown here is derived from an EMBL/GenBank/DDBJ whole genome shotgun (WGS) entry which is preliminary data.</text>
</comment>